<dbReference type="EMBL" id="MZ475896">
    <property type="protein sequence ID" value="QYW04741.1"/>
    <property type="molecule type" value="Genomic_DNA"/>
</dbReference>
<protein>
    <submittedName>
        <fullName evidence="1">Uncharacterized protein</fullName>
    </submittedName>
</protein>
<evidence type="ECO:0000313" key="1">
    <source>
        <dbReference type="EMBL" id="QYW04741.1"/>
    </source>
</evidence>
<evidence type="ECO:0000313" key="2">
    <source>
        <dbReference type="Proteomes" id="UP000827609"/>
    </source>
</evidence>
<proteinExistence type="predicted"/>
<accession>A0AAE7WSA5</accession>
<dbReference type="Proteomes" id="UP000827609">
    <property type="component" value="Segment"/>
</dbReference>
<name>A0AAE7WSA5_9CAUD</name>
<gene>
    <name evidence="1" type="ORF">pEaSNUABM7_00073</name>
</gene>
<keyword evidence="2" id="KW-1185">Reference proteome</keyword>
<reference evidence="1" key="1">
    <citation type="submission" date="2021-06" db="EMBL/GenBank/DDBJ databases">
        <title>Complete genome sequence of Erwinia phage pEa_SNUABM_7.</title>
        <authorList>
            <person name="Kim S.G."/>
            <person name="Park S.C."/>
        </authorList>
    </citation>
    <scope>NUCLEOTIDE SEQUENCE</scope>
</reference>
<sequence>MPKKILTLIHTDVEDQKAYLEDRFHRSIMFMHTTTNRDPYKRESNPCTFCIYKVEGANVYINLHGNNEMPEELASTLGLVKVKEWTLIRRQSNVFFVGRSSEAIIAENVVPMEIRVEGARDAERCWSGH</sequence>
<organism evidence="1 2">
    <name type="scientific">Erwinia phage pEa_SNUABM_7</name>
    <dbReference type="NCBI Taxonomy" id="2866695"/>
    <lineage>
        <taxon>Viruses</taxon>
        <taxon>Duplodnaviria</taxon>
        <taxon>Heunggongvirae</taxon>
        <taxon>Uroviricota</taxon>
        <taxon>Caudoviricetes</taxon>
        <taxon>Snuvirus</taxon>
        <taxon>Snuvirus SNUABM7</taxon>
    </lineage>
</organism>